<gene>
    <name evidence="2" type="ORF">LSALG_LOCUS14727</name>
</gene>
<feature type="region of interest" description="Disordered" evidence="1">
    <location>
        <begin position="99"/>
        <end position="123"/>
    </location>
</feature>
<organism evidence="2 3">
    <name type="scientific">Lactuca saligna</name>
    <name type="common">Willowleaf lettuce</name>
    <dbReference type="NCBI Taxonomy" id="75948"/>
    <lineage>
        <taxon>Eukaryota</taxon>
        <taxon>Viridiplantae</taxon>
        <taxon>Streptophyta</taxon>
        <taxon>Embryophyta</taxon>
        <taxon>Tracheophyta</taxon>
        <taxon>Spermatophyta</taxon>
        <taxon>Magnoliopsida</taxon>
        <taxon>eudicotyledons</taxon>
        <taxon>Gunneridae</taxon>
        <taxon>Pentapetalae</taxon>
        <taxon>asterids</taxon>
        <taxon>campanulids</taxon>
        <taxon>Asterales</taxon>
        <taxon>Asteraceae</taxon>
        <taxon>Cichorioideae</taxon>
        <taxon>Cichorieae</taxon>
        <taxon>Lactucinae</taxon>
        <taxon>Lactuca</taxon>
    </lineage>
</organism>
<feature type="region of interest" description="Disordered" evidence="1">
    <location>
        <begin position="1"/>
        <end position="40"/>
    </location>
</feature>
<evidence type="ECO:0000313" key="2">
    <source>
        <dbReference type="EMBL" id="CAI9274663.1"/>
    </source>
</evidence>
<dbReference type="Proteomes" id="UP001177003">
    <property type="component" value="Chromosome 3"/>
</dbReference>
<name>A0AA36DXH2_LACSI</name>
<protein>
    <submittedName>
        <fullName evidence="2">Uncharacterized protein</fullName>
    </submittedName>
</protein>
<evidence type="ECO:0000256" key="1">
    <source>
        <dbReference type="SAM" id="MobiDB-lite"/>
    </source>
</evidence>
<feature type="compositionally biased region" description="Polar residues" evidence="1">
    <location>
        <begin position="1"/>
        <end position="32"/>
    </location>
</feature>
<dbReference type="EMBL" id="OX465079">
    <property type="protein sequence ID" value="CAI9274663.1"/>
    <property type="molecule type" value="Genomic_DNA"/>
</dbReference>
<dbReference type="AlphaFoldDB" id="A0AA36DXH2"/>
<evidence type="ECO:0000313" key="3">
    <source>
        <dbReference type="Proteomes" id="UP001177003"/>
    </source>
</evidence>
<sequence length="123" mass="13524">MENGPNSETVNNNSTNLEINNATPVSDHQSLNLGHGTRFKPSSVQNLVTLATSSTNYTPAFGSKFSNHNSSYTNNWSNQEDDNEDGYLDDSTINETPIHLGYKNHKTSPFTGEIHIKPSNPSQ</sequence>
<proteinExistence type="predicted"/>
<keyword evidence="3" id="KW-1185">Reference proteome</keyword>
<reference evidence="2" key="1">
    <citation type="submission" date="2023-04" db="EMBL/GenBank/DDBJ databases">
        <authorList>
            <person name="Vijverberg K."/>
            <person name="Xiong W."/>
            <person name="Schranz E."/>
        </authorList>
    </citation>
    <scope>NUCLEOTIDE SEQUENCE</scope>
</reference>
<accession>A0AA36DXH2</accession>